<keyword evidence="4 6" id="KW-0520">NAD</keyword>
<dbReference type="Gene3D" id="3.40.50.360">
    <property type="match status" value="1"/>
</dbReference>
<comment type="catalytic activity">
    <reaction evidence="5">
        <text>N,N-dimethyl-1,4-phenylenediamine + anthranilate + 2 NAD(+) = 2-(4-dimethylaminophenyl)diazenylbenzoate + 2 NADH + 2 H(+)</text>
        <dbReference type="Rhea" id="RHEA:55872"/>
        <dbReference type="ChEBI" id="CHEBI:15378"/>
        <dbReference type="ChEBI" id="CHEBI:15783"/>
        <dbReference type="ChEBI" id="CHEBI:16567"/>
        <dbReference type="ChEBI" id="CHEBI:57540"/>
        <dbReference type="ChEBI" id="CHEBI:57945"/>
        <dbReference type="ChEBI" id="CHEBI:71579"/>
        <dbReference type="EC" id="1.7.1.17"/>
    </reaction>
    <physiologicalReaction direction="right-to-left" evidence="5">
        <dbReference type="Rhea" id="RHEA:55874"/>
    </physiologicalReaction>
</comment>
<accession>A0ABU2N8F8</accession>
<evidence type="ECO:0000256" key="6">
    <source>
        <dbReference type="HAMAP-Rule" id="MF_01216"/>
    </source>
</evidence>
<dbReference type="InterPro" id="IPR029039">
    <property type="entry name" value="Flavoprotein-like_sf"/>
</dbReference>
<dbReference type="Proteomes" id="UP001183202">
    <property type="component" value="Unassembled WGS sequence"/>
</dbReference>
<evidence type="ECO:0000259" key="7">
    <source>
        <dbReference type="Pfam" id="PF02525"/>
    </source>
</evidence>
<proteinExistence type="inferred from homology"/>
<evidence type="ECO:0000256" key="1">
    <source>
        <dbReference type="ARBA" id="ARBA00022630"/>
    </source>
</evidence>
<feature type="domain" description="Flavodoxin-like fold" evidence="7">
    <location>
        <begin position="1"/>
        <end position="174"/>
    </location>
</feature>
<dbReference type="Pfam" id="PF02525">
    <property type="entry name" value="Flavodoxin_2"/>
    <property type="match status" value="1"/>
</dbReference>
<comment type="cofactor">
    <cofactor evidence="6">
        <name>FMN</name>
        <dbReference type="ChEBI" id="CHEBI:58210"/>
    </cofactor>
    <text evidence="6">Binds 1 FMN per subunit.</text>
</comment>
<evidence type="ECO:0000256" key="4">
    <source>
        <dbReference type="ARBA" id="ARBA00023027"/>
    </source>
</evidence>
<gene>
    <name evidence="6" type="primary">azoR</name>
    <name evidence="8" type="ORF">RM445_11865</name>
</gene>
<dbReference type="RefSeq" id="WP_311556238.1">
    <property type="nucleotide sequence ID" value="NZ_JAVREJ010000006.1"/>
</dbReference>
<protein>
    <recommendedName>
        <fullName evidence="6">FMN dependent NADH:quinone oxidoreductase</fullName>
        <ecNumber evidence="6">1.6.5.-</ecNumber>
    </recommendedName>
    <alternativeName>
        <fullName evidence="6">Azo-dye reductase</fullName>
    </alternativeName>
    <alternativeName>
        <fullName evidence="6">FMN-dependent NADH-azo compound oxidoreductase</fullName>
    </alternativeName>
    <alternativeName>
        <fullName evidence="6">FMN-dependent NADH-azoreductase</fullName>
        <ecNumber evidence="6">1.7.1.17</ecNumber>
    </alternativeName>
</protein>
<comment type="function">
    <text evidence="6">Also exhibits azoreductase activity. Catalyzes the reductive cleavage of the azo bond in aromatic azo compounds to the corresponding amines.</text>
</comment>
<evidence type="ECO:0000256" key="2">
    <source>
        <dbReference type="ARBA" id="ARBA00022643"/>
    </source>
</evidence>
<comment type="similarity">
    <text evidence="6">Belongs to the azoreductase type 1 family.</text>
</comment>
<dbReference type="SUPFAM" id="SSF52218">
    <property type="entry name" value="Flavoproteins"/>
    <property type="match status" value="1"/>
</dbReference>
<name>A0ABU2N8F8_9PSEU</name>
<keyword evidence="2 6" id="KW-0288">FMN</keyword>
<dbReference type="InterPro" id="IPR023048">
    <property type="entry name" value="NADH:quinone_OxRdtase_FMN_depd"/>
</dbReference>
<keyword evidence="1 6" id="KW-0285">Flavoprotein</keyword>
<dbReference type="InterPro" id="IPR003680">
    <property type="entry name" value="Flavodoxin_fold"/>
</dbReference>
<comment type="caution">
    <text evidence="6">Lacks conserved residue(s) required for the propagation of feature annotation.</text>
</comment>
<keyword evidence="3 6" id="KW-0560">Oxidoreductase</keyword>
<organism evidence="8 9">
    <name type="scientific">Pseudonocardia charpentierae</name>
    <dbReference type="NCBI Taxonomy" id="3075545"/>
    <lineage>
        <taxon>Bacteria</taxon>
        <taxon>Bacillati</taxon>
        <taxon>Actinomycetota</taxon>
        <taxon>Actinomycetes</taxon>
        <taxon>Pseudonocardiales</taxon>
        <taxon>Pseudonocardiaceae</taxon>
        <taxon>Pseudonocardia</taxon>
    </lineage>
</organism>
<dbReference type="InterPro" id="IPR050104">
    <property type="entry name" value="FMN-dep_NADH:Q_OxRdtase_AzoR1"/>
</dbReference>
<dbReference type="EC" id="1.6.5.-" evidence="6"/>
<reference evidence="9" key="1">
    <citation type="submission" date="2023-07" db="EMBL/GenBank/DDBJ databases">
        <title>30 novel species of actinomycetes from the DSMZ collection.</title>
        <authorList>
            <person name="Nouioui I."/>
        </authorList>
    </citation>
    <scope>NUCLEOTIDE SEQUENCE [LARGE SCALE GENOMIC DNA]</scope>
    <source>
        <strain evidence="9">DSM 45834</strain>
    </source>
</reference>
<sequence length="216" mass="22617">MTLLRVDSSIRTEGSVSREVADSLEEAWSRHHPGPVVRRDLGRDPLPAEAWAAAVTAGYTPGADRSPQQRAAVAFVAGLADELLAADAIVVAAPLYNFGVPQHLKTWIDLLITDPRLGPGTTPLAGRPLALVIARGGGYGPGTPRAGWDHATPYLQQIFGAVFGADVTVVEAELTLASVVPAMASLVPEADRLRVRAHELAAETGRALAERAAVAA</sequence>
<dbReference type="EC" id="1.7.1.17" evidence="6"/>
<keyword evidence="9" id="KW-1185">Reference proteome</keyword>
<comment type="catalytic activity">
    <reaction evidence="6">
        <text>2 a quinone + NADH + H(+) = 2 a 1,4-benzosemiquinone + NAD(+)</text>
        <dbReference type="Rhea" id="RHEA:65952"/>
        <dbReference type="ChEBI" id="CHEBI:15378"/>
        <dbReference type="ChEBI" id="CHEBI:57540"/>
        <dbReference type="ChEBI" id="CHEBI:57945"/>
        <dbReference type="ChEBI" id="CHEBI:132124"/>
        <dbReference type="ChEBI" id="CHEBI:134225"/>
    </reaction>
</comment>
<feature type="binding site" evidence="6">
    <location>
        <position position="9"/>
    </location>
    <ligand>
        <name>FMN</name>
        <dbReference type="ChEBI" id="CHEBI:58210"/>
    </ligand>
</feature>
<dbReference type="EMBL" id="JAVREJ010000006">
    <property type="protein sequence ID" value="MDT0350220.1"/>
    <property type="molecule type" value="Genomic_DNA"/>
</dbReference>
<evidence type="ECO:0000313" key="8">
    <source>
        <dbReference type="EMBL" id="MDT0350220.1"/>
    </source>
</evidence>
<evidence type="ECO:0000256" key="3">
    <source>
        <dbReference type="ARBA" id="ARBA00023002"/>
    </source>
</evidence>
<comment type="subunit">
    <text evidence="6">Homodimer.</text>
</comment>
<evidence type="ECO:0000313" key="9">
    <source>
        <dbReference type="Proteomes" id="UP001183202"/>
    </source>
</evidence>
<dbReference type="PANTHER" id="PTHR43741:SF4">
    <property type="entry name" value="FMN-DEPENDENT NADH:QUINONE OXIDOREDUCTASE"/>
    <property type="match status" value="1"/>
</dbReference>
<comment type="function">
    <text evidence="6">Quinone reductase that provides resistance to thiol-specific stress caused by electrophilic quinones.</text>
</comment>
<dbReference type="PANTHER" id="PTHR43741">
    <property type="entry name" value="FMN-DEPENDENT NADH-AZOREDUCTASE 1"/>
    <property type="match status" value="1"/>
</dbReference>
<feature type="binding site" evidence="6">
    <location>
        <begin position="15"/>
        <end position="17"/>
    </location>
    <ligand>
        <name>FMN</name>
        <dbReference type="ChEBI" id="CHEBI:58210"/>
    </ligand>
</feature>
<dbReference type="HAMAP" id="MF_01216">
    <property type="entry name" value="Azoreductase_type1"/>
    <property type="match status" value="1"/>
</dbReference>
<comment type="caution">
    <text evidence="8">The sequence shown here is derived from an EMBL/GenBank/DDBJ whole genome shotgun (WGS) entry which is preliminary data.</text>
</comment>
<evidence type="ECO:0000256" key="5">
    <source>
        <dbReference type="ARBA" id="ARBA00048542"/>
    </source>
</evidence>